<name>A0A4Y5Z8D2_9GAMM</name>
<dbReference type="RefSeq" id="WP_139984011.1">
    <property type="nucleotide sequence ID" value="NZ_CP041046.1"/>
</dbReference>
<evidence type="ECO:0000259" key="1">
    <source>
        <dbReference type="PROSITE" id="PS50053"/>
    </source>
</evidence>
<dbReference type="AlphaFoldDB" id="A0A4Y5Z8D2"/>
<dbReference type="EMBL" id="CP041046">
    <property type="protein sequence ID" value="QDE40368.1"/>
    <property type="molecule type" value="Genomic_DNA"/>
</dbReference>
<feature type="domain" description="Ubiquitin-like" evidence="1">
    <location>
        <begin position="1"/>
        <end position="80"/>
    </location>
</feature>
<protein>
    <recommendedName>
        <fullName evidence="1">Ubiquitin-like domain-containing protein</fullName>
    </recommendedName>
</protein>
<evidence type="ECO:0000313" key="2">
    <source>
        <dbReference type="EMBL" id="QDE40368.1"/>
    </source>
</evidence>
<accession>A0A4Y5Z8D2</accession>
<evidence type="ECO:0000313" key="3">
    <source>
        <dbReference type="Proteomes" id="UP000316093"/>
    </source>
</evidence>
<reference evidence="2 3" key="1">
    <citation type="submission" date="2019-06" db="EMBL/GenBank/DDBJ databases">
        <title>A complete genome sequence for Luteibacter pinisoli MAH-14.</title>
        <authorList>
            <person name="Baltrus D.A."/>
        </authorList>
    </citation>
    <scope>NUCLEOTIDE SEQUENCE [LARGE SCALE GENOMIC DNA]</scope>
    <source>
        <strain evidence="2 3">MAH-14</strain>
    </source>
</reference>
<dbReference type="PROSITE" id="PS50053">
    <property type="entry name" value="UBIQUITIN_2"/>
    <property type="match status" value="1"/>
</dbReference>
<dbReference type="Proteomes" id="UP000316093">
    <property type="component" value="Chromosome"/>
</dbReference>
<sequence length="80" mass="8842">MKIDVNMTVNGLSNVISLDVDGADTMQLIKARISQMDPRFDVARMMLTDAIGGDEYDDTISVTSAGIKEGEVVNMELRRY</sequence>
<keyword evidence="3" id="KW-1185">Reference proteome</keyword>
<gene>
    <name evidence="2" type="ORF">FIV34_14700</name>
</gene>
<dbReference type="InterPro" id="IPR029071">
    <property type="entry name" value="Ubiquitin-like_domsf"/>
</dbReference>
<dbReference type="InterPro" id="IPR000626">
    <property type="entry name" value="Ubiquitin-like_dom"/>
</dbReference>
<organism evidence="2 3">
    <name type="scientific">Luteibacter pinisoli</name>
    <dbReference type="NCBI Taxonomy" id="2589080"/>
    <lineage>
        <taxon>Bacteria</taxon>
        <taxon>Pseudomonadati</taxon>
        <taxon>Pseudomonadota</taxon>
        <taxon>Gammaproteobacteria</taxon>
        <taxon>Lysobacterales</taxon>
        <taxon>Rhodanobacteraceae</taxon>
        <taxon>Luteibacter</taxon>
    </lineage>
</organism>
<proteinExistence type="predicted"/>
<dbReference type="KEGG" id="lpy:FIV34_14700"/>
<dbReference type="SUPFAM" id="SSF54236">
    <property type="entry name" value="Ubiquitin-like"/>
    <property type="match status" value="1"/>
</dbReference>